<feature type="compositionally biased region" description="Basic residues" evidence="1">
    <location>
        <begin position="9"/>
        <end position="21"/>
    </location>
</feature>
<proteinExistence type="predicted"/>
<evidence type="ECO:0000313" key="3">
    <source>
        <dbReference type="Proteomes" id="UP000538929"/>
    </source>
</evidence>
<dbReference type="Proteomes" id="UP000538929">
    <property type="component" value="Unassembled WGS sequence"/>
</dbReference>
<gene>
    <name evidence="2" type="ORF">FNQ90_24430</name>
</gene>
<sequence length="74" mass="7728">MSDESSGARPKRSGRHARPRTRTAALVAMPSVLMFGLGLTPGVAQAEPAVDSPFREGPCVEIPDPAEVGEEGPE</sequence>
<feature type="non-terminal residue" evidence="2">
    <location>
        <position position="74"/>
    </location>
</feature>
<feature type="region of interest" description="Disordered" evidence="1">
    <location>
        <begin position="49"/>
        <end position="74"/>
    </location>
</feature>
<dbReference type="AlphaFoldDB" id="A0A7W3THY4"/>
<comment type="caution">
    <text evidence="2">The sequence shown here is derived from an EMBL/GenBank/DDBJ whole genome shotgun (WGS) entry which is preliminary data.</text>
</comment>
<accession>A0A7W3THY4</accession>
<feature type="region of interest" description="Disordered" evidence="1">
    <location>
        <begin position="1"/>
        <end position="22"/>
    </location>
</feature>
<organism evidence="2 3">
    <name type="scientific">Streptomyces alkaliphilus</name>
    <dbReference type="NCBI Taxonomy" id="1472722"/>
    <lineage>
        <taxon>Bacteria</taxon>
        <taxon>Bacillati</taxon>
        <taxon>Actinomycetota</taxon>
        <taxon>Actinomycetes</taxon>
        <taxon>Kitasatosporales</taxon>
        <taxon>Streptomycetaceae</taxon>
        <taxon>Streptomyces</taxon>
    </lineage>
</organism>
<evidence type="ECO:0000313" key="2">
    <source>
        <dbReference type="EMBL" id="MBB0247184.1"/>
    </source>
</evidence>
<reference evidence="3" key="1">
    <citation type="submission" date="2019-10" db="EMBL/GenBank/DDBJ databases">
        <title>Streptomyces sp. nov., a novel actinobacterium isolated from alkaline environment.</title>
        <authorList>
            <person name="Golinska P."/>
        </authorList>
    </citation>
    <scope>NUCLEOTIDE SEQUENCE [LARGE SCALE GENOMIC DNA]</scope>
    <source>
        <strain evidence="3">DSM 42118</strain>
    </source>
</reference>
<name>A0A7W3THY4_9ACTN</name>
<dbReference type="EMBL" id="VKHT01001453">
    <property type="protein sequence ID" value="MBB0247184.1"/>
    <property type="molecule type" value="Genomic_DNA"/>
</dbReference>
<protein>
    <submittedName>
        <fullName evidence="2">Uncharacterized protein</fullName>
    </submittedName>
</protein>
<keyword evidence="3" id="KW-1185">Reference proteome</keyword>
<evidence type="ECO:0000256" key="1">
    <source>
        <dbReference type="SAM" id="MobiDB-lite"/>
    </source>
</evidence>